<gene>
    <name evidence="1" type="ORF">O181_053865</name>
</gene>
<dbReference type="Proteomes" id="UP000765509">
    <property type="component" value="Unassembled WGS sequence"/>
</dbReference>
<evidence type="ECO:0000313" key="1">
    <source>
        <dbReference type="EMBL" id="MBW0514150.1"/>
    </source>
</evidence>
<dbReference type="AlphaFoldDB" id="A0A9Q3HTV5"/>
<protein>
    <submittedName>
        <fullName evidence="1">Uncharacterized protein</fullName>
    </submittedName>
</protein>
<accession>A0A9Q3HTV5</accession>
<keyword evidence="2" id="KW-1185">Reference proteome</keyword>
<comment type="caution">
    <text evidence="1">The sequence shown here is derived from an EMBL/GenBank/DDBJ whole genome shotgun (WGS) entry which is preliminary data.</text>
</comment>
<sequence length="513" mass="59167">MGWQISPPRGMELCASSEIGKWSIHGVESSKRKETEETESQSSTRVKTIFLGTNRIPFSAIFDAKTDLNVIAQEMALKAELNISPYTSKSTDNSLMPIGQIKNLEVTFESEKKTYLDFLVFKNFNQIIIDKKSSISSSSKESIPALTHIKSKGKETEDKLEVEDSEAIEKIKDELKKMRMNLDIAIEDPENWLALELSGMNKEDKVEIPQKKFKMDLKPPEAKSSGFADEYFNLFQEEALYKSNTDKDLLSEELKDNIINQLEKRQFEELEKESAIITEEKMDQVGDRNIQKRIEQKMETEESEDDLKLYQKNNGYLEDKYKQGRIFEDVEKGELSENTQRLAGISILEEFNDSYDQICCLLSSTDLFDQNQGITPGLPNDPQNPNGIQKDIPEYEGLEYYVILPIITFKELYDYELDSPIIQTKYLSELPGSNLTNVDFLELLTTIEIKGNLWYPYWKKPYGYPQMTIEGLYHKMLWAQEDLSLDGLEILRGTLCWCDFGYMFIHEVKGFVS</sequence>
<evidence type="ECO:0000313" key="2">
    <source>
        <dbReference type="Proteomes" id="UP000765509"/>
    </source>
</evidence>
<dbReference type="EMBL" id="AVOT02023848">
    <property type="protein sequence ID" value="MBW0514150.1"/>
    <property type="molecule type" value="Genomic_DNA"/>
</dbReference>
<organism evidence="1 2">
    <name type="scientific">Austropuccinia psidii MF-1</name>
    <dbReference type="NCBI Taxonomy" id="1389203"/>
    <lineage>
        <taxon>Eukaryota</taxon>
        <taxon>Fungi</taxon>
        <taxon>Dikarya</taxon>
        <taxon>Basidiomycota</taxon>
        <taxon>Pucciniomycotina</taxon>
        <taxon>Pucciniomycetes</taxon>
        <taxon>Pucciniales</taxon>
        <taxon>Sphaerophragmiaceae</taxon>
        <taxon>Austropuccinia</taxon>
    </lineage>
</organism>
<proteinExistence type="predicted"/>
<name>A0A9Q3HTV5_9BASI</name>
<reference evidence="1" key="1">
    <citation type="submission" date="2021-03" db="EMBL/GenBank/DDBJ databases">
        <title>Draft genome sequence of rust myrtle Austropuccinia psidii MF-1, a brazilian biotype.</title>
        <authorList>
            <person name="Quecine M.C."/>
            <person name="Pachon D.M.R."/>
            <person name="Bonatelli M.L."/>
            <person name="Correr F.H."/>
            <person name="Franceschini L.M."/>
            <person name="Leite T.F."/>
            <person name="Margarido G.R.A."/>
            <person name="Almeida C.A."/>
            <person name="Ferrarezi J.A."/>
            <person name="Labate C.A."/>
        </authorList>
    </citation>
    <scope>NUCLEOTIDE SEQUENCE</scope>
    <source>
        <strain evidence="1">MF-1</strain>
    </source>
</reference>